<evidence type="ECO:0000256" key="1">
    <source>
        <dbReference type="SAM" id="MobiDB-lite"/>
    </source>
</evidence>
<evidence type="ECO:0000313" key="4">
    <source>
        <dbReference type="Proteomes" id="UP001186944"/>
    </source>
</evidence>
<gene>
    <name evidence="3" type="ORF">FSP39_014136</name>
</gene>
<feature type="compositionally biased region" description="Acidic residues" evidence="1">
    <location>
        <begin position="300"/>
        <end position="326"/>
    </location>
</feature>
<dbReference type="GO" id="GO:0005524">
    <property type="term" value="F:ATP binding"/>
    <property type="evidence" value="ECO:0007669"/>
    <property type="project" value="InterPro"/>
</dbReference>
<dbReference type="SUPFAM" id="SSF52540">
    <property type="entry name" value="P-loop containing nucleoside triphosphate hydrolases"/>
    <property type="match status" value="1"/>
</dbReference>
<evidence type="ECO:0000313" key="3">
    <source>
        <dbReference type="EMBL" id="KAK3090730.1"/>
    </source>
</evidence>
<feature type="region of interest" description="Disordered" evidence="1">
    <location>
        <begin position="290"/>
        <end position="327"/>
    </location>
</feature>
<feature type="compositionally biased region" description="Polar residues" evidence="1">
    <location>
        <begin position="378"/>
        <end position="394"/>
    </location>
</feature>
<organism evidence="3 4">
    <name type="scientific">Pinctada imbricata</name>
    <name type="common">Atlantic pearl-oyster</name>
    <name type="synonym">Pinctada martensii</name>
    <dbReference type="NCBI Taxonomy" id="66713"/>
    <lineage>
        <taxon>Eukaryota</taxon>
        <taxon>Metazoa</taxon>
        <taxon>Spiralia</taxon>
        <taxon>Lophotrochozoa</taxon>
        <taxon>Mollusca</taxon>
        <taxon>Bivalvia</taxon>
        <taxon>Autobranchia</taxon>
        <taxon>Pteriomorphia</taxon>
        <taxon>Pterioida</taxon>
        <taxon>Pterioidea</taxon>
        <taxon>Pteriidae</taxon>
        <taxon>Pinctada</taxon>
    </lineage>
</organism>
<feature type="domain" description="AAA+ ATPase" evidence="2">
    <location>
        <begin position="327"/>
        <end position="573"/>
    </location>
</feature>
<feature type="compositionally biased region" description="Basic and acidic residues" evidence="1">
    <location>
        <begin position="425"/>
        <end position="443"/>
    </location>
</feature>
<dbReference type="GO" id="GO:0003677">
    <property type="term" value="F:DNA binding"/>
    <property type="evidence" value="ECO:0007669"/>
    <property type="project" value="TreeGrafter"/>
</dbReference>
<dbReference type="AlphaFoldDB" id="A0AA89BPN1"/>
<protein>
    <recommendedName>
        <fullName evidence="2">AAA+ ATPase domain-containing protein</fullName>
    </recommendedName>
</protein>
<feature type="compositionally biased region" description="Basic and acidic residues" evidence="1">
    <location>
        <begin position="396"/>
        <end position="409"/>
    </location>
</feature>
<feature type="region of interest" description="Disordered" evidence="1">
    <location>
        <begin position="378"/>
        <end position="490"/>
    </location>
</feature>
<keyword evidence="4" id="KW-1185">Reference proteome</keyword>
<feature type="compositionally biased region" description="Basic and acidic residues" evidence="1">
    <location>
        <begin position="181"/>
        <end position="191"/>
    </location>
</feature>
<dbReference type="InterPro" id="IPR003959">
    <property type="entry name" value="ATPase_AAA_core"/>
</dbReference>
<dbReference type="EMBL" id="VSWD01000010">
    <property type="protein sequence ID" value="KAK3090730.1"/>
    <property type="molecule type" value="Genomic_DNA"/>
</dbReference>
<dbReference type="GO" id="GO:0061860">
    <property type="term" value="F:DNA clamp unloader activity"/>
    <property type="evidence" value="ECO:0007669"/>
    <property type="project" value="TreeGrafter"/>
</dbReference>
<sequence length="755" mass="85664">MIFSAPQKLAPIFMKRGKKEEPVTPVKKVLDPEAEKRRRAFLMSDVPDELRRQAASVIMIADADYPPIPKINHVQQIGISDVLGGKDLWKLPEVILNYRKDLKEGGWKMQSGTWGDNLITKTESTVDYTKIKTFTSHPKISESSIDLILSEIGRLNPVYPVKKMYSILREKKEDDLEEEVTEKNNKKASKPDDEDTKPKSRPRRSLRLRPVIEVIDVIGSPEKVNDTEEAQAEKQDSVPPTLVFTERYQPLNTSEVVGNTALLKKLKAWLVEWKHRVDKEARKARMLLMKKSKGKRPKEEEDSGDWWADDASDFDMSSDDSEDEDSLCNTVMLTGPTGIGKTATVYALAQELGFKVFEVNASSCRNGKRILAQLQEATQSHQVSKNSVGGSNTPVKIDKKKEPGVDQKKKLPTAFTNLFKQAESQSKKDVPSKKAPKKEDGDSRKKKRKREEEEEEMSKSSKKKKKDQEKSVKKSAETEKVSGEVDSGKSLSLSSTSLILFDEVDIVFEQDKAFWAAVQSFMSTTKIPIILTSNDSKLHTKFEGRFEHYAFKIPSMVTSTIYLQLVCLVENIRDLPPVHLSCVNTMMGCGLGGDQDFLKRLTTMAQEKESGWLPTAVEACLQYHCLKTDIIYNQHLELLSLPKQTVDSSLLTKTRCMQKEVQKPKRRRIKLSCDLYDSEGSGDEDCDKKDTVTKKESNIVDENVTPKESSKNMKEEVKSLSSLYKFYDTLAFTDVMRQVHEKSDLYGVSVWERRF</sequence>
<dbReference type="SMART" id="SM00382">
    <property type="entry name" value="AAA"/>
    <property type="match status" value="1"/>
</dbReference>
<dbReference type="PANTHER" id="PTHR23389">
    <property type="entry name" value="CHROMOSOME TRANSMISSION FIDELITY FACTOR 18"/>
    <property type="match status" value="1"/>
</dbReference>
<accession>A0AA89BPN1</accession>
<dbReference type="Pfam" id="PF00004">
    <property type="entry name" value="AAA"/>
    <property type="match status" value="1"/>
</dbReference>
<proteinExistence type="predicted"/>
<dbReference type="GO" id="GO:0005634">
    <property type="term" value="C:nucleus"/>
    <property type="evidence" value="ECO:0007669"/>
    <property type="project" value="TreeGrafter"/>
</dbReference>
<feature type="region of interest" description="Disordered" evidence="1">
    <location>
        <begin position="173"/>
        <end position="205"/>
    </location>
</feature>
<feature type="compositionally biased region" description="Basic and acidic residues" evidence="1">
    <location>
        <begin position="223"/>
        <end position="236"/>
    </location>
</feature>
<dbReference type="InterPro" id="IPR027417">
    <property type="entry name" value="P-loop_NTPase"/>
</dbReference>
<dbReference type="GO" id="GO:0016887">
    <property type="term" value="F:ATP hydrolysis activity"/>
    <property type="evidence" value="ECO:0007669"/>
    <property type="project" value="InterPro"/>
</dbReference>
<name>A0AA89BPN1_PINIB</name>
<reference evidence="3" key="1">
    <citation type="submission" date="2019-08" db="EMBL/GenBank/DDBJ databases">
        <title>The improved chromosome-level genome for the pearl oyster Pinctada fucata martensii using PacBio sequencing and Hi-C.</title>
        <authorList>
            <person name="Zheng Z."/>
        </authorList>
    </citation>
    <scope>NUCLEOTIDE SEQUENCE</scope>
    <source>
        <strain evidence="3">ZZ-2019</strain>
        <tissue evidence="3">Adductor muscle</tissue>
    </source>
</reference>
<dbReference type="PANTHER" id="PTHR23389:SF21">
    <property type="entry name" value="ATPASE FAMILY AAA DOMAIN-CONTAINING PROTEIN 5"/>
    <property type="match status" value="1"/>
</dbReference>
<feature type="region of interest" description="Disordered" evidence="1">
    <location>
        <begin position="219"/>
        <end position="238"/>
    </location>
</feature>
<dbReference type="Proteomes" id="UP001186944">
    <property type="component" value="Unassembled WGS sequence"/>
</dbReference>
<evidence type="ECO:0000259" key="2">
    <source>
        <dbReference type="SMART" id="SM00382"/>
    </source>
</evidence>
<comment type="caution">
    <text evidence="3">The sequence shown here is derived from an EMBL/GenBank/DDBJ whole genome shotgun (WGS) entry which is preliminary data.</text>
</comment>
<feature type="compositionally biased region" description="Basic and acidic residues" evidence="1">
    <location>
        <begin position="466"/>
        <end position="487"/>
    </location>
</feature>
<feature type="compositionally biased region" description="Polar residues" evidence="1">
    <location>
        <begin position="414"/>
        <end position="424"/>
    </location>
</feature>
<dbReference type="Gene3D" id="3.40.50.300">
    <property type="entry name" value="P-loop containing nucleotide triphosphate hydrolases"/>
    <property type="match status" value="2"/>
</dbReference>
<dbReference type="CDD" id="cd00009">
    <property type="entry name" value="AAA"/>
    <property type="match status" value="1"/>
</dbReference>
<dbReference type="InterPro" id="IPR003593">
    <property type="entry name" value="AAA+_ATPase"/>
</dbReference>